<proteinExistence type="predicted"/>
<reference evidence="1 2" key="1">
    <citation type="submission" date="2021-11" db="EMBL/GenBank/DDBJ databases">
        <title>Seasonal and diel survey of microbial diversity of the Tyrrhenian coast.</title>
        <authorList>
            <person name="Gattoni G."/>
            <person name="Corral P."/>
        </authorList>
    </citation>
    <scope>NUCLEOTIDE SEQUENCE [LARGE SCALE GENOMIC DNA]</scope>
    <source>
        <strain evidence="1 2">Mr9</strain>
    </source>
</reference>
<dbReference type="Proteomes" id="UP001197770">
    <property type="component" value="Unassembled WGS sequence"/>
</dbReference>
<keyword evidence="2" id="KW-1185">Reference proteome</keyword>
<evidence type="ECO:0000313" key="1">
    <source>
        <dbReference type="EMBL" id="MCC4211296.1"/>
    </source>
</evidence>
<evidence type="ECO:0000313" key="2">
    <source>
        <dbReference type="Proteomes" id="UP001197770"/>
    </source>
</evidence>
<gene>
    <name evidence="1" type="ORF">LLW17_01075</name>
</gene>
<dbReference type="RefSeq" id="WP_228228419.1">
    <property type="nucleotide sequence ID" value="NZ_JAJGMW010000001.1"/>
</dbReference>
<comment type="caution">
    <text evidence="1">The sequence shown here is derived from an EMBL/GenBank/DDBJ whole genome shotgun (WGS) entry which is preliminary data.</text>
</comment>
<evidence type="ECO:0008006" key="3">
    <source>
        <dbReference type="Google" id="ProtNLM"/>
    </source>
</evidence>
<sequence>MSDNNSNKENRRVYNVDKFVCKFIRENWFSGLLDEKPKKIADEFGIHYHTVEKIMTRPEGYHIPLYTLSTICFYKGVKLSQFFKEVERLYGSKLDDTYDTK</sequence>
<protein>
    <recommendedName>
        <fullName evidence="3">HTH cro/C1-type domain-containing protein</fullName>
    </recommendedName>
</protein>
<organism evidence="1 2">
    <name type="scientific">Leeuwenhoekiella parthenopeia</name>
    <dbReference type="NCBI Taxonomy" id="2890320"/>
    <lineage>
        <taxon>Bacteria</taxon>
        <taxon>Pseudomonadati</taxon>
        <taxon>Bacteroidota</taxon>
        <taxon>Flavobacteriia</taxon>
        <taxon>Flavobacteriales</taxon>
        <taxon>Flavobacteriaceae</taxon>
        <taxon>Leeuwenhoekiella</taxon>
    </lineage>
</organism>
<dbReference type="EMBL" id="JAJGMW010000001">
    <property type="protein sequence ID" value="MCC4211296.1"/>
    <property type="molecule type" value="Genomic_DNA"/>
</dbReference>
<accession>A0ABS8GMT6</accession>
<name>A0ABS8GMT6_9FLAO</name>